<protein>
    <recommendedName>
        <fullName evidence="4">PDZ domain-containing protein</fullName>
    </recommendedName>
</protein>
<dbReference type="PANTHER" id="PTHR23119">
    <property type="entry name" value="DISCS LARGE"/>
    <property type="match status" value="1"/>
</dbReference>
<feature type="compositionally biased region" description="Polar residues" evidence="3">
    <location>
        <begin position="841"/>
        <end position="861"/>
    </location>
</feature>
<evidence type="ECO:0000313" key="5">
    <source>
        <dbReference type="EMBL" id="VDI02405.1"/>
    </source>
</evidence>
<accession>A0A8B6CA97</accession>
<evidence type="ECO:0000256" key="3">
    <source>
        <dbReference type="SAM" id="MobiDB-lite"/>
    </source>
</evidence>
<sequence length="1376" mass="154663">MGRKRSVAGRKMAGFVKKCPCLKPQIEEDIRELDYRHFSLTDVPAEVFNVERTLEDLYLDSNQIRDLPRELFYCHGIRKLSISDNEITKIPPAIASLVNLEELDLSKNGIIDMPENIKCCKYLRNVDASVNPLGKLPEGFTQLLNLTQLFLNDTFLDYLPGNFGRLSKLKILELRENHLKTLPKSFSRLTELERLDVGHNEFTELPDVLGNLTNLLELWCDHNQITQITPTLGNLKQLMFLDASKNKLQSLPTEIEGCTSLADLHMTTNQLQSLPDSIGNLENLTTLKVDDNRLVSLPTTIGGLSSLSELNVSTNELEDLPASLGLLRNIRTLYADENYLKFVPSELGSCNGITVLSLRGNKLEYIPDEIGRIPRLRVLNLSDNRLKCLPFTFVKLKELQALWLSENQTRPLVPLQSDHDPDTGRKILTCYLLPQEPNTDNGGDHGGDTDSFHPSMWDEERERRQQIHFEFNDDVGDQGKLIRHPTPYPKELREKNRHAQNFAMRKRMVGGSVTWSDGAENKAFSDGEVSPTGGADLNDVHVREARITKPSSPSLHETHRLYRYDKEKLAKDKARMHHRGNSAEQELTLDLSQVRLSKERTKRHSGEITPDFPGKGKKMNGAEEDDGGFSGRENSRPNSTYGSNPNVSTQNQDYSRGGKPQQSPGFAYASPNELAKSFSQYGYAPVNQSQNRKHRSHRDYDSDTGYRSESGVTRYSRQQMLAQYGGNSDITVTPCKPRRKDGYSSDVEGYSQRTQNTAYRVQQQPIRSQSKSNSLPYNLNSNPQNMNRPNQADLGHMKTQLESASRTPLGDNSVNRTPHVENVNQSLHGEILNRASHAENVNQSPYGENFNRTPQGENVNRSPYGENFNRTPQGENVNRTPQLSHNRRVVVRNDDLYSQQLQHNSQKAVENKNLSTLSYQPPSPSQFHHSKIIDQSTPVSSDPPSGFTFNTSRSRSNSASGSNNDDNEVSDWRKDMYNDNVPSQNYQRRTQQNSSPTDRPPPYKPAPPYLQGAGAVRKLPPTPSRTSPFGGVYNYDKRPSNSPIMYQRINEVPNTENCDRQNEHRTQGYHGNQHQSNNRQNDISYGNNVYSASYITNENLRTPEMSKRSMTPLSQTNPERSRTPGSVAGDERRNSRDSPRESGYGSREQSSHRNSPNDSNHSHKHYYDPYNSGSSFEPGDSRNPVMSTYDDVEMYKSDDPLSQVSQVSSSTDSGYHQLHLDQTDSPSKYSGYGMPPPSRAPPDPSSYTYSTPNAKDFPSREATPDHSSSASSSSVPVYTQNSKKYDKFHVAITKNPGLGFSIAGGIGSQGNPYRPDDNGIFITKVSSDGPATMSLRPGDKLLEVNGQDFNNVQHDDAVGVMKNSKTVSLYVEREFL</sequence>
<dbReference type="SMART" id="SM00365">
    <property type="entry name" value="LRR_SD22"/>
    <property type="match status" value="6"/>
</dbReference>
<gene>
    <name evidence="5" type="ORF">MGAL_10B037128</name>
</gene>
<dbReference type="Proteomes" id="UP000596742">
    <property type="component" value="Unassembled WGS sequence"/>
</dbReference>
<proteinExistence type="predicted"/>
<feature type="compositionally biased region" description="Pro residues" evidence="3">
    <location>
        <begin position="1234"/>
        <end position="1244"/>
    </location>
</feature>
<keyword evidence="6" id="KW-1185">Reference proteome</keyword>
<feature type="compositionally biased region" description="Polar residues" evidence="3">
    <location>
        <begin position="636"/>
        <end position="664"/>
    </location>
</feature>
<dbReference type="InterPro" id="IPR003591">
    <property type="entry name" value="Leu-rich_rpt_typical-subtyp"/>
</dbReference>
<feature type="compositionally biased region" description="Polar residues" evidence="3">
    <location>
        <begin position="707"/>
        <end position="731"/>
    </location>
</feature>
<dbReference type="PROSITE" id="PS51450">
    <property type="entry name" value="LRR"/>
    <property type="match status" value="4"/>
</dbReference>
<dbReference type="SUPFAM" id="SSF50156">
    <property type="entry name" value="PDZ domain-like"/>
    <property type="match status" value="1"/>
</dbReference>
<dbReference type="FunFam" id="3.80.10.10:FF:000118">
    <property type="entry name" value="Leucine rich repeat containing 7"/>
    <property type="match status" value="1"/>
</dbReference>
<dbReference type="SMART" id="SM00228">
    <property type="entry name" value="PDZ"/>
    <property type="match status" value="1"/>
</dbReference>
<feature type="region of interest" description="Disordered" evidence="3">
    <location>
        <begin position="841"/>
        <end position="887"/>
    </location>
</feature>
<dbReference type="GO" id="GO:0014069">
    <property type="term" value="C:postsynaptic density"/>
    <property type="evidence" value="ECO:0007669"/>
    <property type="project" value="TreeGrafter"/>
</dbReference>
<dbReference type="GO" id="GO:0098968">
    <property type="term" value="P:neurotransmitter receptor transport postsynaptic membrane to endosome"/>
    <property type="evidence" value="ECO:0007669"/>
    <property type="project" value="TreeGrafter"/>
</dbReference>
<dbReference type="InterPro" id="IPR001611">
    <property type="entry name" value="Leu-rich_rpt"/>
</dbReference>
<feature type="compositionally biased region" description="Polar residues" evidence="3">
    <location>
        <begin position="1069"/>
        <end position="1085"/>
    </location>
</feature>
<feature type="compositionally biased region" description="Low complexity" evidence="3">
    <location>
        <begin position="770"/>
        <end position="783"/>
    </location>
</feature>
<dbReference type="Pfam" id="PF00595">
    <property type="entry name" value="PDZ"/>
    <property type="match status" value="1"/>
</dbReference>
<dbReference type="PROSITE" id="PS50106">
    <property type="entry name" value="PDZ"/>
    <property type="match status" value="1"/>
</dbReference>
<dbReference type="Gene3D" id="3.80.10.10">
    <property type="entry name" value="Ribonuclease Inhibitor"/>
    <property type="match status" value="2"/>
</dbReference>
<name>A0A8B6CA97_MYTGA</name>
<dbReference type="PANTHER" id="PTHR23119:SF50">
    <property type="entry name" value="PDZ DOMAIN-CONTAINING PROTEIN"/>
    <property type="match status" value="1"/>
</dbReference>
<feature type="compositionally biased region" description="Polar residues" evidence="3">
    <location>
        <begin position="751"/>
        <end position="769"/>
    </location>
</feature>
<feature type="compositionally biased region" description="Basic and acidic residues" evidence="3">
    <location>
        <begin position="1129"/>
        <end position="1140"/>
    </location>
</feature>
<evidence type="ECO:0000313" key="6">
    <source>
        <dbReference type="Proteomes" id="UP000596742"/>
    </source>
</evidence>
<evidence type="ECO:0000259" key="4">
    <source>
        <dbReference type="PROSITE" id="PS50106"/>
    </source>
</evidence>
<feature type="compositionally biased region" description="Polar residues" evidence="3">
    <location>
        <begin position="933"/>
        <end position="943"/>
    </location>
</feature>
<feature type="compositionally biased region" description="Basic and acidic residues" evidence="3">
    <location>
        <begin position="442"/>
        <end position="455"/>
    </location>
</feature>
<feature type="compositionally biased region" description="Polar residues" evidence="3">
    <location>
        <begin position="980"/>
        <end position="995"/>
    </location>
</feature>
<dbReference type="InterPro" id="IPR055414">
    <property type="entry name" value="LRR_R13L4/SHOC2-like"/>
</dbReference>
<keyword evidence="1" id="KW-0433">Leucine-rich repeat</keyword>
<dbReference type="GO" id="GO:0043113">
    <property type="term" value="P:receptor clustering"/>
    <property type="evidence" value="ECO:0007669"/>
    <property type="project" value="TreeGrafter"/>
</dbReference>
<feature type="region of interest" description="Disordered" evidence="3">
    <location>
        <begin position="436"/>
        <end position="455"/>
    </location>
</feature>
<feature type="compositionally biased region" description="Low complexity" evidence="3">
    <location>
        <begin position="947"/>
        <end position="964"/>
    </location>
</feature>
<dbReference type="GO" id="GO:0098887">
    <property type="term" value="P:neurotransmitter receptor transport, endosome to postsynaptic membrane"/>
    <property type="evidence" value="ECO:0007669"/>
    <property type="project" value="TreeGrafter"/>
</dbReference>
<dbReference type="Pfam" id="PF13855">
    <property type="entry name" value="LRR_8"/>
    <property type="match status" value="3"/>
</dbReference>
<dbReference type="InterPro" id="IPR032675">
    <property type="entry name" value="LRR_dom_sf"/>
</dbReference>
<dbReference type="InterPro" id="IPR036034">
    <property type="entry name" value="PDZ_sf"/>
</dbReference>
<dbReference type="GO" id="GO:0045211">
    <property type="term" value="C:postsynaptic membrane"/>
    <property type="evidence" value="ECO:0007669"/>
    <property type="project" value="TreeGrafter"/>
</dbReference>
<dbReference type="GO" id="GO:0016323">
    <property type="term" value="C:basolateral plasma membrane"/>
    <property type="evidence" value="ECO:0007669"/>
    <property type="project" value="TreeGrafter"/>
</dbReference>
<keyword evidence="2" id="KW-0677">Repeat</keyword>
<dbReference type="CDD" id="cd06749">
    <property type="entry name" value="PDZ_densin_erbin-like"/>
    <property type="match status" value="1"/>
</dbReference>
<dbReference type="Gene3D" id="2.30.42.10">
    <property type="match status" value="1"/>
</dbReference>
<reference evidence="5" key="1">
    <citation type="submission" date="2018-11" db="EMBL/GenBank/DDBJ databases">
        <authorList>
            <person name="Alioto T."/>
            <person name="Alioto T."/>
        </authorList>
    </citation>
    <scope>NUCLEOTIDE SEQUENCE</scope>
</reference>
<dbReference type="GO" id="GO:0045197">
    <property type="term" value="P:establishment or maintenance of epithelial cell apical/basal polarity"/>
    <property type="evidence" value="ECO:0007669"/>
    <property type="project" value="TreeGrafter"/>
</dbReference>
<feature type="region of interest" description="Disordered" evidence="3">
    <location>
        <begin position="685"/>
        <end position="792"/>
    </location>
</feature>
<dbReference type="OrthoDB" id="2187496at2759"/>
<feature type="compositionally biased region" description="Polar residues" evidence="3">
    <location>
        <begin position="868"/>
        <end position="884"/>
    </location>
</feature>
<dbReference type="Pfam" id="PF23598">
    <property type="entry name" value="LRR_14"/>
    <property type="match status" value="1"/>
</dbReference>
<dbReference type="InterPro" id="IPR001478">
    <property type="entry name" value="PDZ"/>
</dbReference>
<feature type="region of interest" description="Disordered" evidence="3">
    <location>
        <begin position="915"/>
        <end position="1085"/>
    </location>
</feature>
<feature type="compositionally biased region" description="Polar residues" evidence="3">
    <location>
        <begin position="1108"/>
        <end position="1118"/>
    </location>
</feature>
<dbReference type="InterPro" id="IPR050614">
    <property type="entry name" value="Synaptic_Scaffolding_LAP-MAGUK"/>
</dbReference>
<organism evidence="5 6">
    <name type="scientific">Mytilus galloprovincialis</name>
    <name type="common">Mediterranean mussel</name>
    <dbReference type="NCBI Taxonomy" id="29158"/>
    <lineage>
        <taxon>Eukaryota</taxon>
        <taxon>Metazoa</taxon>
        <taxon>Spiralia</taxon>
        <taxon>Lophotrochozoa</taxon>
        <taxon>Mollusca</taxon>
        <taxon>Bivalvia</taxon>
        <taxon>Autobranchia</taxon>
        <taxon>Pteriomorphia</taxon>
        <taxon>Mytilida</taxon>
        <taxon>Mytiloidea</taxon>
        <taxon>Mytilidae</taxon>
        <taxon>Mytilinae</taxon>
        <taxon>Mytilus</taxon>
    </lineage>
</organism>
<feature type="region of interest" description="Disordered" evidence="3">
    <location>
        <begin position="571"/>
        <end position="590"/>
    </location>
</feature>
<evidence type="ECO:0000256" key="2">
    <source>
        <dbReference type="ARBA" id="ARBA00022737"/>
    </source>
</evidence>
<feature type="region of interest" description="Disordered" evidence="3">
    <location>
        <begin position="596"/>
        <end position="669"/>
    </location>
</feature>
<feature type="domain" description="PDZ" evidence="4">
    <location>
        <begin position="1287"/>
        <end position="1364"/>
    </location>
</feature>
<feature type="compositionally biased region" description="Basic and acidic residues" evidence="3">
    <location>
        <begin position="1057"/>
        <end position="1066"/>
    </location>
</feature>
<dbReference type="SMART" id="SM00364">
    <property type="entry name" value="LRR_BAC"/>
    <property type="match status" value="8"/>
</dbReference>
<evidence type="ECO:0000256" key="1">
    <source>
        <dbReference type="ARBA" id="ARBA00022614"/>
    </source>
</evidence>
<dbReference type="GO" id="GO:0005912">
    <property type="term" value="C:adherens junction"/>
    <property type="evidence" value="ECO:0007669"/>
    <property type="project" value="TreeGrafter"/>
</dbReference>
<dbReference type="SUPFAM" id="SSF52058">
    <property type="entry name" value="L domain-like"/>
    <property type="match status" value="2"/>
</dbReference>
<comment type="caution">
    <text evidence="5">The sequence shown here is derived from an EMBL/GenBank/DDBJ whole genome shotgun (WGS) entry which is preliminary data.</text>
</comment>
<dbReference type="SMART" id="SM00369">
    <property type="entry name" value="LRR_TYP"/>
    <property type="match status" value="11"/>
</dbReference>
<dbReference type="EMBL" id="UYJE01001476">
    <property type="protein sequence ID" value="VDI02405.1"/>
    <property type="molecule type" value="Genomic_DNA"/>
</dbReference>
<dbReference type="GO" id="GO:0098609">
    <property type="term" value="P:cell-cell adhesion"/>
    <property type="evidence" value="ECO:0007669"/>
    <property type="project" value="TreeGrafter"/>
</dbReference>
<feature type="region of interest" description="Disordered" evidence="3">
    <location>
        <begin position="1099"/>
        <end position="1187"/>
    </location>
</feature>
<feature type="region of interest" description="Disordered" evidence="3">
    <location>
        <begin position="1200"/>
        <end position="1276"/>
    </location>
</feature>
<dbReference type="GO" id="GO:0019901">
    <property type="term" value="F:protein kinase binding"/>
    <property type="evidence" value="ECO:0007669"/>
    <property type="project" value="TreeGrafter"/>
</dbReference>
<feature type="compositionally biased region" description="Pro residues" evidence="3">
    <location>
        <begin position="998"/>
        <end position="1008"/>
    </location>
</feature>